<dbReference type="EMBL" id="GAMC01004215">
    <property type="protein sequence ID" value="JAC02341.1"/>
    <property type="molecule type" value="mRNA"/>
</dbReference>
<reference evidence="1" key="1">
    <citation type="submission" date="2013-07" db="EMBL/GenBank/DDBJ databases">
        <authorList>
            <person name="Geib S."/>
        </authorList>
    </citation>
    <scope>NUCLEOTIDE SEQUENCE</scope>
</reference>
<reference evidence="1" key="2">
    <citation type="journal article" date="2014" name="BMC Genomics">
        <title>A genomic perspective to assessing quality of mass-reared SIT flies used in Mediterranean fruit fly (Ceratitis capitata) eradication in California.</title>
        <authorList>
            <person name="Calla B."/>
            <person name="Hall B."/>
            <person name="Hou S."/>
            <person name="Geib S.M."/>
        </authorList>
    </citation>
    <scope>NUCLEOTIDE SEQUENCE</scope>
</reference>
<sequence length="103" mass="11618">MNGALELLPTLHKPLHSKVSNYLNNQRSSGQYCDLIIELESDVAGDDSIAEYGHFCVVGAQSRFIGGPQFLQKSFQFSIQNPLKMWCPLQKIMKHTSNSWLGY</sequence>
<protein>
    <submittedName>
        <fullName evidence="1">Uncharacterized protein</fullName>
    </submittedName>
</protein>
<organism evidence="1">
    <name type="scientific">Ceratitis capitata</name>
    <name type="common">Mediterranean fruit fly</name>
    <name type="synonym">Tephritis capitata</name>
    <dbReference type="NCBI Taxonomy" id="7213"/>
    <lineage>
        <taxon>Eukaryota</taxon>
        <taxon>Metazoa</taxon>
        <taxon>Ecdysozoa</taxon>
        <taxon>Arthropoda</taxon>
        <taxon>Hexapoda</taxon>
        <taxon>Insecta</taxon>
        <taxon>Pterygota</taxon>
        <taxon>Neoptera</taxon>
        <taxon>Endopterygota</taxon>
        <taxon>Diptera</taxon>
        <taxon>Brachycera</taxon>
        <taxon>Muscomorpha</taxon>
        <taxon>Tephritoidea</taxon>
        <taxon>Tephritidae</taxon>
        <taxon>Ceratitis</taxon>
        <taxon>Ceratitis</taxon>
    </lineage>
</organism>
<proteinExistence type="evidence at transcript level"/>
<name>W8BMM1_CERCA</name>
<accession>W8BMM1</accession>
<dbReference type="AlphaFoldDB" id="W8BMM1"/>
<evidence type="ECO:0000313" key="1">
    <source>
        <dbReference type="EMBL" id="JAC02341.1"/>
    </source>
</evidence>
<dbReference type="OrthoDB" id="6077919at2759"/>